<dbReference type="Proteomes" id="UP000589716">
    <property type="component" value="Unassembled WGS sequence"/>
</dbReference>
<gene>
    <name evidence="2" type="ORF">H0I39_13160</name>
</gene>
<protein>
    <submittedName>
        <fullName evidence="2">Uncharacterized protein</fullName>
    </submittedName>
</protein>
<dbReference type="EMBL" id="JACCKX010000001">
    <property type="protein sequence ID" value="NZA02469.1"/>
    <property type="molecule type" value="Genomic_DNA"/>
</dbReference>
<feature type="region of interest" description="Disordered" evidence="1">
    <location>
        <begin position="43"/>
        <end position="63"/>
    </location>
</feature>
<reference evidence="2 3" key="1">
    <citation type="submission" date="2020-07" db="EMBL/GenBank/DDBJ databases">
        <authorList>
            <person name="Maaloum M."/>
        </authorList>
    </citation>
    <scope>NUCLEOTIDE SEQUENCE [LARGE SCALE GENOMIC DNA]</scope>
    <source>
        <strain evidence="2 3">GCS-AN-3</strain>
    </source>
</reference>
<dbReference type="RefSeq" id="WP_180550801.1">
    <property type="nucleotide sequence ID" value="NZ_JACCKX010000001.1"/>
</dbReference>
<keyword evidence="3" id="KW-1185">Reference proteome</keyword>
<dbReference type="AlphaFoldDB" id="A0A853IYM1"/>
<accession>A0A853IYM1</accession>
<proteinExistence type="predicted"/>
<comment type="caution">
    <text evidence="2">The sequence shown here is derived from an EMBL/GenBank/DDBJ whole genome shotgun (WGS) entry which is preliminary data.</text>
</comment>
<evidence type="ECO:0000313" key="2">
    <source>
        <dbReference type="EMBL" id="NZA02469.1"/>
    </source>
</evidence>
<organism evidence="2 3">
    <name type="scientific">Ottowia beijingensis</name>
    <dbReference type="NCBI Taxonomy" id="1207057"/>
    <lineage>
        <taxon>Bacteria</taxon>
        <taxon>Pseudomonadati</taxon>
        <taxon>Pseudomonadota</taxon>
        <taxon>Betaproteobacteria</taxon>
        <taxon>Burkholderiales</taxon>
        <taxon>Comamonadaceae</taxon>
        <taxon>Ottowia</taxon>
    </lineage>
</organism>
<sequence>MKRVLLIASGVAVALAVLFWPYTVGLFMMGRACRPMACRWSRASAKNPGRGKLSTPANPTPCS</sequence>
<evidence type="ECO:0000256" key="1">
    <source>
        <dbReference type="SAM" id="MobiDB-lite"/>
    </source>
</evidence>
<name>A0A853IYM1_9BURK</name>
<evidence type="ECO:0000313" key="3">
    <source>
        <dbReference type="Proteomes" id="UP000589716"/>
    </source>
</evidence>